<dbReference type="EC" id="3.1.3.84" evidence="2"/>
<feature type="domain" description="Macro" evidence="5">
    <location>
        <begin position="1"/>
        <end position="144"/>
    </location>
</feature>
<comment type="catalytic activity">
    <reaction evidence="4">
        <text>ADP-alpha-D-ribose 1''-phosphate + H2O = ADP-D-ribose + phosphate</text>
        <dbReference type="Rhea" id="RHEA:25029"/>
        <dbReference type="ChEBI" id="CHEBI:15377"/>
        <dbReference type="ChEBI" id="CHEBI:43474"/>
        <dbReference type="ChEBI" id="CHEBI:57967"/>
        <dbReference type="ChEBI" id="CHEBI:58753"/>
        <dbReference type="EC" id="3.1.3.84"/>
    </reaction>
</comment>
<accession>A0A9N9HPR7</accession>
<proteinExistence type="inferred from homology"/>
<sequence length="144" mass="16376">MPFKEIQGDLFVDPDPTDALAHCVSQDLRMGKGIAAIFKKKFNGLSELKQQDKKVGEVAHLHRENRYIFYLITKPTAWDKPTKDDFKKSLVELRNSCEKLGVTKLSLPRIGAGLDGLRLDFVHECVSNTFEESNIEVTMYYLPS</sequence>
<evidence type="ECO:0000256" key="2">
    <source>
        <dbReference type="ARBA" id="ARBA00012983"/>
    </source>
</evidence>
<dbReference type="PANTHER" id="PTHR12521:SF0">
    <property type="entry name" value="ADP-RIBOSE GLYCOHYDROLASE OARD1"/>
    <property type="match status" value="1"/>
</dbReference>
<dbReference type="InterPro" id="IPR002589">
    <property type="entry name" value="Macro_dom"/>
</dbReference>
<dbReference type="Proteomes" id="UP000789396">
    <property type="component" value="Unassembled WGS sequence"/>
</dbReference>
<dbReference type="SMART" id="SM00506">
    <property type="entry name" value="A1pp"/>
    <property type="match status" value="1"/>
</dbReference>
<dbReference type="SUPFAM" id="SSF52949">
    <property type="entry name" value="Macro domain-like"/>
    <property type="match status" value="1"/>
</dbReference>
<comment type="similarity">
    <text evidence="1">Belongs to the POA1 family.</text>
</comment>
<reference evidence="6" key="1">
    <citation type="submission" date="2021-06" db="EMBL/GenBank/DDBJ databases">
        <authorList>
            <person name="Kallberg Y."/>
            <person name="Tangrot J."/>
            <person name="Rosling A."/>
        </authorList>
    </citation>
    <scope>NUCLEOTIDE SEQUENCE</scope>
    <source>
        <strain evidence="6">IN212</strain>
    </source>
</reference>
<organism evidence="6 7">
    <name type="scientific">Racocetra fulgida</name>
    <dbReference type="NCBI Taxonomy" id="60492"/>
    <lineage>
        <taxon>Eukaryota</taxon>
        <taxon>Fungi</taxon>
        <taxon>Fungi incertae sedis</taxon>
        <taxon>Mucoromycota</taxon>
        <taxon>Glomeromycotina</taxon>
        <taxon>Glomeromycetes</taxon>
        <taxon>Diversisporales</taxon>
        <taxon>Gigasporaceae</taxon>
        <taxon>Racocetra</taxon>
    </lineage>
</organism>
<evidence type="ECO:0000313" key="6">
    <source>
        <dbReference type="EMBL" id="CAG8699986.1"/>
    </source>
</evidence>
<comment type="caution">
    <text evidence="6">The sequence shown here is derived from an EMBL/GenBank/DDBJ whole genome shotgun (WGS) entry which is preliminary data.</text>
</comment>
<name>A0A9N9HPR7_9GLOM</name>
<dbReference type="InterPro" id="IPR050892">
    <property type="entry name" value="ADP-ribose_metab_enzymes"/>
</dbReference>
<gene>
    <name evidence="6" type="ORF">RFULGI_LOCUS10367</name>
</gene>
<dbReference type="AlphaFoldDB" id="A0A9N9HPR7"/>
<dbReference type="PROSITE" id="PS51154">
    <property type="entry name" value="MACRO"/>
    <property type="match status" value="1"/>
</dbReference>
<protein>
    <recommendedName>
        <fullName evidence="3">ADP-ribose 1''-phosphate phosphatase</fullName>
        <ecNumber evidence="2">3.1.3.84</ecNumber>
    </recommendedName>
</protein>
<evidence type="ECO:0000256" key="1">
    <source>
        <dbReference type="ARBA" id="ARBA00006575"/>
    </source>
</evidence>
<dbReference type="CDD" id="cd02901">
    <property type="entry name" value="Macro_Poa1p-like"/>
    <property type="match status" value="1"/>
</dbReference>
<keyword evidence="7" id="KW-1185">Reference proteome</keyword>
<dbReference type="GO" id="GO:0140291">
    <property type="term" value="P:peptidyl-glutamate ADP-deribosylation"/>
    <property type="evidence" value="ECO:0007669"/>
    <property type="project" value="TreeGrafter"/>
</dbReference>
<dbReference type="PANTHER" id="PTHR12521">
    <property type="entry name" value="PROTEIN C6ORF130"/>
    <property type="match status" value="1"/>
</dbReference>
<evidence type="ECO:0000256" key="4">
    <source>
        <dbReference type="ARBA" id="ARBA00034427"/>
    </source>
</evidence>
<evidence type="ECO:0000259" key="5">
    <source>
        <dbReference type="PROSITE" id="PS51154"/>
    </source>
</evidence>
<dbReference type="InterPro" id="IPR043472">
    <property type="entry name" value="Macro_dom-like"/>
</dbReference>
<dbReference type="OrthoDB" id="2155246at2759"/>
<evidence type="ECO:0000256" key="3">
    <source>
        <dbReference type="ARBA" id="ARBA00019744"/>
    </source>
</evidence>
<dbReference type="EMBL" id="CAJVPZ010020354">
    <property type="protein sequence ID" value="CAG8699986.1"/>
    <property type="molecule type" value="Genomic_DNA"/>
</dbReference>
<evidence type="ECO:0000313" key="7">
    <source>
        <dbReference type="Proteomes" id="UP000789396"/>
    </source>
</evidence>
<dbReference type="Gene3D" id="3.40.220.10">
    <property type="entry name" value="Leucine Aminopeptidase, subunit E, domain 1"/>
    <property type="match status" value="1"/>
</dbReference>